<dbReference type="PANTHER" id="PTHR36455">
    <property type="match status" value="1"/>
</dbReference>
<dbReference type="Pfam" id="PF05717">
    <property type="entry name" value="TnpB_IS66"/>
    <property type="match status" value="1"/>
</dbReference>
<dbReference type="AlphaFoldDB" id="C4XUH3"/>
<keyword evidence="3" id="KW-1185">Reference proteome</keyword>
<reference evidence="1 3" key="1">
    <citation type="journal article" date="2009" name="Genome Res.">
        <title>Whole genome sequence of Desulfovibrio magneticus strain RS-1 revealed common gene clusters in magnetotactic bacteria.</title>
        <authorList>
            <person name="Nakazawa H."/>
            <person name="Arakaki A."/>
            <person name="Narita-Yamada S."/>
            <person name="Yashiro I."/>
            <person name="Jinno K."/>
            <person name="Aoki N."/>
            <person name="Tsuruyama A."/>
            <person name="Okamura Y."/>
            <person name="Tanikawa S."/>
            <person name="Fujita N."/>
            <person name="Takeyama H."/>
            <person name="Matsunaga T."/>
        </authorList>
    </citation>
    <scope>NUCLEOTIDE SEQUENCE [LARGE SCALE GENOMIC DNA]</scope>
    <source>
        <strain evidence="3">ATCC 700980 / DSM 13731 / RS-1</strain>
        <strain evidence="1">RS-1</strain>
        <plasmid evidence="1">pDMC1</plasmid>
    </source>
</reference>
<name>C4XUH3_SOLM1</name>
<proteinExistence type="predicted"/>
<keyword evidence="1" id="KW-0614">Plasmid</keyword>
<dbReference type="PANTHER" id="PTHR36455:SF1">
    <property type="entry name" value="BLR8292 PROTEIN"/>
    <property type="match status" value="1"/>
</dbReference>
<dbReference type="eggNOG" id="COG3436">
    <property type="taxonomic scope" value="Bacteria"/>
</dbReference>
<evidence type="ECO:0000313" key="3">
    <source>
        <dbReference type="Proteomes" id="UP000009071"/>
    </source>
</evidence>
<dbReference type="KEGG" id="dma:DMR_p1_00080"/>
<dbReference type="Proteomes" id="UP000009071">
    <property type="component" value="Plasmid pDMC1"/>
</dbReference>
<dbReference type="KEGG" id="dma:DMR_p1_00430"/>
<organism evidence="1 3">
    <name type="scientific">Solidesulfovibrio magneticus (strain ATCC 700980 / DSM 13731 / RS-1)</name>
    <name type="common">Desulfovibrio magneticus</name>
    <dbReference type="NCBI Taxonomy" id="573370"/>
    <lineage>
        <taxon>Bacteria</taxon>
        <taxon>Pseudomonadati</taxon>
        <taxon>Thermodesulfobacteriota</taxon>
        <taxon>Desulfovibrionia</taxon>
        <taxon>Desulfovibrionales</taxon>
        <taxon>Desulfovibrionaceae</taxon>
        <taxon>Solidesulfovibrio</taxon>
    </lineage>
</organism>
<dbReference type="HOGENOM" id="CLU_128110_0_1_7"/>
<gene>
    <name evidence="1" type="ordered locus">DMR_p1_00080</name>
    <name evidence="2" type="ordered locus">DMR_p1_00430</name>
</gene>
<evidence type="ECO:0000313" key="1">
    <source>
        <dbReference type="EMBL" id="BAH73424.1"/>
    </source>
</evidence>
<dbReference type="NCBIfam" id="NF033819">
    <property type="entry name" value="IS66_TnpB"/>
    <property type="match status" value="1"/>
</dbReference>
<evidence type="ECO:0000313" key="2">
    <source>
        <dbReference type="EMBL" id="BAH73459.1"/>
    </source>
</evidence>
<accession>C4XUH3</accession>
<dbReference type="EMBL" id="AP010905">
    <property type="protein sequence ID" value="BAH73424.1"/>
    <property type="molecule type" value="Genomic_DNA"/>
</dbReference>
<protein>
    <submittedName>
        <fullName evidence="1">Putative transposase orf2</fullName>
    </submittedName>
</protein>
<dbReference type="OrthoDB" id="9801450at2"/>
<dbReference type="EMBL" id="AP010905">
    <property type="protein sequence ID" value="BAH73459.1"/>
    <property type="molecule type" value="Genomic_DNA"/>
</dbReference>
<sequence>MMLPANDVRVYLALGATDMRKAIDGLSILVSQQLTLDPFAGHLFGFCNRSRTIVKLLYWDRNGFCLWQKRLERHVFRWPTHEAEVLSIDSRQLAWLLDGLDPLAVKGHSRLEYSTLF</sequence>
<dbReference type="RefSeq" id="WP_012750610.1">
    <property type="nucleotide sequence ID" value="NC_012797.1"/>
</dbReference>
<dbReference type="InterPro" id="IPR008878">
    <property type="entry name" value="Transposase_IS66_Orf2"/>
</dbReference>
<geneLocation type="plasmid" evidence="1 3">
    <name>pDMC1</name>
</geneLocation>